<proteinExistence type="predicted"/>
<evidence type="ECO:0000313" key="2">
    <source>
        <dbReference type="EMBL" id="OFV70901.1"/>
    </source>
</evidence>
<dbReference type="Pfam" id="PF12681">
    <property type="entry name" value="Glyoxalase_2"/>
    <property type="match status" value="1"/>
</dbReference>
<dbReference type="PANTHER" id="PTHR21366">
    <property type="entry name" value="GLYOXALASE FAMILY PROTEIN"/>
    <property type="match status" value="1"/>
</dbReference>
<name>A0A1F2PJI2_9FIRM</name>
<reference evidence="2 3" key="1">
    <citation type="submission" date="2015-09" db="EMBL/GenBank/DDBJ databases">
        <title>Genome sequence of Acetobacterium wieringae DSM 1911.</title>
        <authorList>
            <person name="Poehlein A."/>
            <person name="Bengelsdorf F.R."/>
            <person name="Schiel-Bengelsdorf B."/>
            <person name="Duerre P."/>
            <person name="Daniel R."/>
        </authorList>
    </citation>
    <scope>NUCLEOTIDE SEQUENCE [LARGE SCALE GENOMIC DNA]</scope>
    <source>
        <strain evidence="2 3">DSM 1911</strain>
    </source>
</reference>
<organism evidence="2 3">
    <name type="scientific">Acetobacterium wieringae</name>
    <dbReference type="NCBI Taxonomy" id="52694"/>
    <lineage>
        <taxon>Bacteria</taxon>
        <taxon>Bacillati</taxon>
        <taxon>Bacillota</taxon>
        <taxon>Clostridia</taxon>
        <taxon>Eubacteriales</taxon>
        <taxon>Eubacteriaceae</taxon>
        <taxon>Acetobacterium</taxon>
    </lineage>
</organism>
<dbReference type="Gene3D" id="3.10.180.10">
    <property type="entry name" value="2,3-Dihydroxybiphenyl 1,2-Dioxygenase, domain 1"/>
    <property type="match status" value="1"/>
</dbReference>
<feature type="domain" description="VOC" evidence="1">
    <location>
        <begin position="2"/>
        <end position="121"/>
    </location>
</feature>
<dbReference type="STRING" id="52694.ACWI_14870"/>
<sequence>MKLEAPMLVVNDINHSRAFYCDVFGLEVVMDFGENITFNAGFSLQDKALWAKFIHRDEKEIVYRGNDMELYFEEENLDEFLAHLKNFPEIEYLHDVEEAAWGQRSIRFYDPDYHIIEVGESMAMVCRRFYDQGMTEAEIVERTMMPEEVVKSFIK</sequence>
<dbReference type="Proteomes" id="UP000176244">
    <property type="component" value="Unassembled WGS sequence"/>
</dbReference>
<dbReference type="RefSeq" id="WP_070370808.1">
    <property type="nucleotide sequence ID" value="NZ_LKEU01000027.1"/>
</dbReference>
<dbReference type="PROSITE" id="PS51819">
    <property type="entry name" value="VOC"/>
    <property type="match status" value="1"/>
</dbReference>
<comment type="caution">
    <text evidence="2">The sequence shown here is derived from an EMBL/GenBank/DDBJ whole genome shotgun (WGS) entry which is preliminary data.</text>
</comment>
<protein>
    <submittedName>
        <fullName evidence="2">Glyoxalase-like domain protein</fullName>
    </submittedName>
</protein>
<evidence type="ECO:0000313" key="3">
    <source>
        <dbReference type="Proteomes" id="UP000176244"/>
    </source>
</evidence>
<dbReference type="PANTHER" id="PTHR21366:SF27">
    <property type="entry name" value="GLYOXALASE-LIKE DOMAIN-CONTAINING PROTEIN"/>
    <property type="match status" value="1"/>
</dbReference>
<gene>
    <name evidence="2" type="ORF">ACWI_14870</name>
</gene>
<dbReference type="SUPFAM" id="SSF54593">
    <property type="entry name" value="Glyoxalase/Bleomycin resistance protein/Dihydroxybiphenyl dioxygenase"/>
    <property type="match status" value="1"/>
</dbReference>
<accession>A0A1F2PJI2</accession>
<dbReference type="EMBL" id="LKEU01000027">
    <property type="protein sequence ID" value="OFV70901.1"/>
    <property type="molecule type" value="Genomic_DNA"/>
</dbReference>
<dbReference type="AlphaFoldDB" id="A0A1F2PJI2"/>
<dbReference type="InterPro" id="IPR025870">
    <property type="entry name" value="Glyoxalase-like_dom"/>
</dbReference>
<dbReference type="InterPro" id="IPR029068">
    <property type="entry name" value="Glyas_Bleomycin-R_OHBP_Dase"/>
</dbReference>
<dbReference type="OrthoDB" id="9815599at2"/>
<dbReference type="InterPro" id="IPR050383">
    <property type="entry name" value="GlyoxalaseI/FosfomycinResist"/>
</dbReference>
<dbReference type="InterPro" id="IPR037523">
    <property type="entry name" value="VOC_core"/>
</dbReference>
<evidence type="ECO:0000259" key="1">
    <source>
        <dbReference type="PROSITE" id="PS51819"/>
    </source>
</evidence>